<gene>
    <name evidence="2" type="ORF">NDU88_007579</name>
</gene>
<evidence type="ECO:0000313" key="2">
    <source>
        <dbReference type="EMBL" id="KAJ1110224.1"/>
    </source>
</evidence>
<comment type="caution">
    <text evidence="2">The sequence shown here is derived from an EMBL/GenBank/DDBJ whole genome shotgun (WGS) entry which is preliminary data.</text>
</comment>
<proteinExistence type="predicted"/>
<evidence type="ECO:0000256" key="1">
    <source>
        <dbReference type="SAM" id="MobiDB-lite"/>
    </source>
</evidence>
<feature type="region of interest" description="Disordered" evidence="1">
    <location>
        <begin position="78"/>
        <end position="103"/>
    </location>
</feature>
<reference evidence="2" key="1">
    <citation type="journal article" date="2022" name="bioRxiv">
        <title>Sequencing and chromosome-scale assembly of the giantPleurodeles waltlgenome.</title>
        <authorList>
            <person name="Brown T."/>
            <person name="Elewa A."/>
            <person name="Iarovenko S."/>
            <person name="Subramanian E."/>
            <person name="Araus A.J."/>
            <person name="Petzold A."/>
            <person name="Susuki M."/>
            <person name="Suzuki K.-i.T."/>
            <person name="Hayashi T."/>
            <person name="Toyoda A."/>
            <person name="Oliveira C."/>
            <person name="Osipova E."/>
            <person name="Leigh N.D."/>
            <person name="Simon A."/>
            <person name="Yun M.H."/>
        </authorList>
    </citation>
    <scope>NUCLEOTIDE SEQUENCE</scope>
    <source>
        <strain evidence="2">20211129_DDA</strain>
        <tissue evidence="2">Liver</tissue>
    </source>
</reference>
<accession>A0AAV7N6A3</accession>
<sequence length="124" mass="13714">METLRRIGDLGCTLVAHTAAILEAIKDTKTPLEVQIEAVVGGAVFLREAPRKPADHIRETQGTLKTMVPQVKDLNQRASTMEKELRTPVNKLEDTEGGSHHHDAHLVRVPEKVEGSSLEIYVED</sequence>
<dbReference type="Proteomes" id="UP001066276">
    <property type="component" value="Chromosome 9"/>
</dbReference>
<dbReference type="AlphaFoldDB" id="A0AAV7N6A3"/>
<keyword evidence="3" id="KW-1185">Reference proteome</keyword>
<name>A0AAV7N6A3_PLEWA</name>
<evidence type="ECO:0000313" key="3">
    <source>
        <dbReference type="Proteomes" id="UP001066276"/>
    </source>
</evidence>
<dbReference type="EMBL" id="JANPWB010000013">
    <property type="protein sequence ID" value="KAJ1110224.1"/>
    <property type="molecule type" value="Genomic_DNA"/>
</dbReference>
<protein>
    <submittedName>
        <fullName evidence="2">Uncharacterized protein</fullName>
    </submittedName>
</protein>
<organism evidence="2 3">
    <name type="scientific">Pleurodeles waltl</name>
    <name type="common">Iberian ribbed newt</name>
    <dbReference type="NCBI Taxonomy" id="8319"/>
    <lineage>
        <taxon>Eukaryota</taxon>
        <taxon>Metazoa</taxon>
        <taxon>Chordata</taxon>
        <taxon>Craniata</taxon>
        <taxon>Vertebrata</taxon>
        <taxon>Euteleostomi</taxon>
        <taxon>Amphibia</taxon>
        <taxon>Batrachia</taxon>
        <taxon>Caudata</taxon>
        <taxon>Salamandroidea</taxon>
        <taxon>Salamandridae</taxon>
        <taxon>Pleurodelinae</taxon>
        <taxon>Pleurodeles</taxon>
    </lineage>
</organism>
<feature type="compositionally biased region" description="Basic and acidic residues" evidence="1">
    <location>
        <begin position="80"/>
        <end position="103"/>
    </location>
</feature>